<reference evidence="2 3" key="2">
    <citation type="submission" date="2018-11" db="EMBL/GenBank/DDBJ databases">
        <authorList>
            <consortium name="Pathogen Informatics"/>
        </authorList>
    </citation>
    <scope>NUCLEOTIDE SEQUENCE [LARGE SCALE GENOMIC DNA]</scope>
</reference>
<keyword evidence="3" id="KW-1185">Reference proteome</keyword>
<protein>
    <submittedName>
        <fullName evidence="2 4">Uncharacterized protein</fullName>
    </submittedName>
</protein>
<organism evidence="4">
    <name type="scientific">Nippostrongylus brasiliensis</name>
    <name type="common">Rat hookworm</name>
    <dbReference type="NCBI Taxonomy" id="27835"/>
    <lineage>
        <taxon>Eukaryota</taxon>
        <taxon>Metazoa</taxon>
        <taxon>Ecdysozoa</taxon>
        <taxon>Nematoda</taxon>
        <taxon>Chromadorea</taxon>
        <taxon>Rhabditida</taxon>
        <taxon>Rhabditina</taxon>
        <taxon>Rhabditomorpha</taxon>
        <taxon>Strongyloidea</taxon>
        <taxon>Heligmosomidae</taxon>
        <taxon>Nippostrongylus</taxon>
    </lineage>
</organism>
<accession>A0A0N4XFK1</accession>
<dbReference type="WBParaSite" id="NBR_0000130301-mRNA-1">
    <property type="protein sequence ID" value="NBR_0000130301-mRNA-1"/>
    <property type="gene ID" value="NBR_0000130301"/>
</dbReference>
<sequence length="184" mass="20619">MPSARTEDSPTSNLGETVQTRDSYRDSQRKAHTEERAHGEAGDQYLKAEFQSRTVASEGTEGGTGPVKGRDTCRANSSLLSPRPEIVSEEHTLNTESEEVWTGQRKREKLGSPSRLNAKEENVKSRSLETEKNDVFSRLNKEDSKVRTKAIKREKADSHSALIIYAEDINSNRGQPRESLCKIE</sequence>
<evidence type="ECO:0000313" key="4">
    <source>
        <dbReference type="WBParaSite" id="NBR_0000130301-mRNA-1"/>
    </source>
</evidence>
<name>A0A0N4XFK1_NIPBR</name>
<feature type="compositionally biased region" description="Polar residues" evidence="1">
    <location>
        <begin position="9"/>
        <end position="21"/>
    </location>
</feature>
<reference evidence="4" key="1">
    <citation type="submission" date="2017-02" db="UniProtKB">
        <authorList>
            <consortium name="WormBaseParasite"/>
        </authorList>
    </citation>
    <scope>IDENTIFICATION</scope>
</reference>
<dbReference type="EMBL" id="UYSL01000975">
    <property type="protein sequence ID" value="VDL64669.1"/>
    <property type="molecule type" value="Genomic_DNA"/>
</dbReference>
<gene>
    <name evidence="2" type="ORF">NBR_LOCUS1304</name>
</gene>
<evidence type="ECO:0000313" key="3">
    <source>
        <dbReference type="Proteomes" id="UP000271162"/>
    </source>
</evidence>
<feature type="region of interest" description="Disordered" evidence="1">
    <location>
        <begin position="1"/>
        <end position="126"/>
    </location>
</feature>
<proteinExistence type="predicted"/>
<evidence type="ECO:0000256" key="1">
    <source>
        <dbReference type="SAM" id="MobiDB-lite"/>
    </source>
</evidence>
<feature type="compositionally biased region" description="Basic and acidic residues" evidence="1">
    <location>
        <begin position="22"/>
        <end position="41"/>
    </location>
</feature>
<dbReference type="AlphaFoldDB" id="A0A0N4XFK1"/>
<feature type="compositionally biased region" description="Basic and acidic residues" evidence="1">
    <location>
        <begin position="117"/>
        <end position="126"/>
    </location>
</feature>
<dbReference type="Proteomes" id="UP000271162">
    <property type="component" value="Unassembled WGS sequence"/>
</dbReference>
<evidence type="ECO:0000313" key="2">
    <source>
        <dbReference type="EMBL" id="VDL64669.1"/>
    </source>
</evidence>